<dbReference type="InterPro" id="IPR000462">
    <property type="entry name" value="CDP-OH_P_trans"/>
</dbReference>
<reference evidence="2" key="1">
    <citation type="submission" date="2020-05" db="EMBL/GenBank/DDBJ databases">
        <authorList>
            <person name="Chiriac C."/>
            <person name="Salcher M."/>
            <person name="Ghai R."/>
            <person name="Kavagutti S V."/>
        </authorList>
    </citation>
    <scope>NUCLEOTIDE SEQUENCE</scope>
</reference>
<dbReference type="EMBL" id="CAFBLW010000030">
    <property type="protein sequence ID" value="CAB4874304.1"/>
    <property type="molecule type" value="Genomic_DNA"/>
</dbReference>
<dbReference type="AlphaFoldDB" id="A0A6J7E0G0"/>
<feature type="transmembrane region" description="Helical" evidence="1">
    <location>
        <begin position="44"/>
        <end position="61"/>
    </location>
</feature>
<accession>A0A6J7E0G0</accession>
<dbReference type="InterPro" id="IPR043130">
    <property type="entry name" value="CDP-OH_PTrfase_TM_dom"/>
</dbReference>
<evidence type="ECO:0000313" key="2">
    <source>
        <dbReference type="EMBL" id="CAB4874304.1"/>
    </source>
</evidence>
<dbReference type="Gene3D" id="1.20.120.1760">
    <property type="match status" value="1"/>
</dbReference>
<evidence type="ECO:0000256" key="1">
    <source>
        <dbReference type="SAM" id="Phobius"/>
    </source>
</evidence>
<dbReference type="NCBIfam" id="NF045883">
    <property type="entry name" value="PIPSynth"/>
    <property type="match status" value="1"/>
</dbReference>
<feature type="transmembrane region" description="Helical" evidence="1">
    <location>
        <begin position="106"/>
        <end position="125"/>
    </location>
</feature>
<dbReference type="GO" id="GO:0016020">
    <property type="term" value="C:membrane"/>
    <property type="evidence" value="ECO:0007669"/>
    <property type="project" value="InterPro"/>
</dbReference>
<proteinExistence type="predicted"/>
<gene>
    <name evidence="2" type="ORF">UFOPK3461_00512</name>
</gene>
<keyword evidence="1" id="KW-1133">Transmembrane helix</keyword>
<dbReference type="GO" id="GO:0016780">
    <property type="term" value="F:phosphotransferase activity, for other substituted phosphate groups"/>
    <property type="evidence" value="ECO:0007669"/>
    <property type="project" value="InterPro"/>
</dbReference>
<name>A0A6J7E0G0_9ZZZZ</name>
<dbReference type="GO" id="GO:0008654">
    <property type="term" value="P:phospholipid biosynthetic process"/>
    <property type="evidence" value="ECO:0007669"/>
    <property type="project" value="InterPro"/>
</dbReference>
<feature type="transmembrane region" description="Helical" evidence="1">
    <location>
        <begin position="12"/>
        <end position="38"/>
    </location>
</feature>
<dbReference type="Pfam" id="PF01066">
    <property type="entry name" value="CDP-OH_P_transf"/>
    <property type="match status" value="1"/>
</dbReference>
<protein>
    <submittedName>
        <fullName evidence="2">Unannotated protein</fullName>
    </submittedName>
</protein>
<organism evidence="2">
    <name type="scientific">freshwater metagenome</name>
    <dbReference type="NCBI Taxonomy" id="449393"/>
    <lineage>
        <taxon>unclassified sequences</taxon>
        <taxon>metagenomes</taxon>
        <taxon>ecological metagenomes</taxon>
    </lineage>
</organism>
<feature type="transmembrane region" description="Helical" evidence="1">
    <location>
        <begin position="167"/>
        <end position="184"/>
    </location>
</feature>
<keyword evidence="1" id="KW-0812">Transmembrane</keyword>
<keyword evidence="1" id="KW-0472">Membrane</keyword>
<sequence length="190" mass="20246">MVTKLINPVARLALRIGLTPNGVTLLGTLGLATCALYFLPRGQLFIGTIAICFFSLSDLFDGAMARLSQRGASKWGGFLDSTLDRISDAALHFGVAIYLIRKSDPLAYIVLLAMVLGFLISYIRAKAESLGIDCSIGIAERTERLLIALTAVGLSGLGVGYALSIGFWALLILGVITVMQRILVVKRAAS</sequence>